<dbReference type="SUPFAM" id="SSF49899">
    <property type="entry name" value="Concanavalin A-like lectins/glucanases"/>
    <property type="match status" value="1"/>
</dbReference>
<feature type="chain" id="PRO_5002429804" evidence="2">
    <location>
        <begin position="20"/>
        <end position="267"/>
    </location>
</feature>
<dbReference type="InterPro" id="IPR050546">
    <property type="entry name" value="Glycosyl_Hydrlase_16"/>
</dbReference>
<feature type="signal peptide" evidence="2">
    <location>
        <begin position="1"/>
        <end position="19"/>
    </location>
</feature>
<dbReference type="InterPro" id="IPR000757">
    <property type="entry name" value="Beta-glucanase-like"/>
</dbReference>
<evidence type="ECO:0000313" key="4">
    <source>
        <dbReference type="EMBL" id="GAO41897.1"/>
    </source>
</evidence>
<accession>A0A0E9MW00</accession>
<dbReference type="PANTHER" id="PTHR10963:SF55">
    <property type="entry name" value="GLYCOSIDE HYDROLASE FAMILY 16 PROTEIN"/>
    <property type="match status" value="1"/>
</dbReference>
<protein>
    <submittedName>
        <fullName evidence="4">Putative beta-glucanase</fullName>
    </submittedName>
</protein>
<dbReference type="PANTHER" id="PTHR10963">
    <property type="entry name" value="GLYCOSYL HYDROLASE-RELATED"/>
    <property type="match status" value="1"/>
</dbReference>
<dbReference type="GO" id="GO:0004553">
    <property type="term" value="F:hydrolase activity, hydrolyzing O-glycosyl compounds"/>
    <property type="evidence" value="ECO:0007669"/>
    <property type="project" value="InterPro"/>
</dbReference>
<name>A0A0E9MW00_9BACT</name>
<dbReference type="GO" id="GO:0005975">
    <property type="term" value="P:carbohydrate metabolic process"/>
    <property type="evidence" value="ECO:0007669"/>
    <property type="project" value="InterPro"/>
</dbReference>
<dbReference type="AlphaFoldDB" id="A0A0E9MW00"/>
<dbReference type="EMBL" id="BBWV01000001">
    <property type="protein sequence ID" value="GAO41897.1"/>
    <property type="molecule type" value="Genomic_DNA"/>
</dbReference>
<keyword evidence="2" id="KW-0732">Signal</keyword>
<comment type="similarity">
    <text evidence="1">Belongs to the glycosyl hydrolase 16 family.</text>
</comment>
<keyword evidence="5" id="KW-1185">Reference proteome</keyword>
<dbReference type="InterPro" id="IPR013320">
    <property type="entry name" value="ConA-like_dom_sf"/>
</dbReference>
<organism evidence="4 5">
    <name type="scientific">Flavihumibacter petaseus NBRC 106054</name>
    <dbReference type="NCBI Taxonomy" id="1220578"/>
    <lineage>
        <taxon>Bacteria</taxon>
        <taxon>Pseudomonadati</taxon>
        <taxon>Bacteroidota</taxon>
        <taxon>Chitinophagia</taxon>
        <taxon>Chitinophagales</taxon>
        <taxon>Chitinophagaceae</taxon>
        <taxon>Flavihumibacter</taxon>
    </lineage>
</organism>
<comment type="caution">
    <text evidence="4">The sequence shown here is derived from an EMBL/GenBank/DDBJ whole genome shotgun (WGS) entry which is preliminary data.</text>
</comment>
<dbReference type="OrthoDB" id="9809583at2"/>
<feature type="domain" description="GH16" evidence="3">
    <location>
        <begin position="23"/>
        <end position="267"/>
    </location>
</feature>
<sequence length="267" mass="30737">MPMRKISALNILFTLCFLACQTASIHKSSQPPFTRLIWSDEFHHADLDSGKWTRITANTADWGKHMTTDPACFGWENDCLVLKGINNPDTTTDKRPFLTGGIYTKDKFSFTYGRVEIRAKFKSAQGAWPAFWMLGANTIHGGYPKNGEIDIMEHLNYDDSIYQTIHSWYTLELKQKTNPQHFGKAAIQQDAFNTYALERTPDYLSFSVNGKETFRYPRRIDVDSSQWPFDQPFYLLIDQQLGGSWVGSVNPSSLPAYIYLDWVRIYQ</sequence>
<proteinExistence type="inferred from homology"/>
<gene>
    <name evidence="4" type="ORF">FPE01S_01_09120</name>
</gene>
<dbReference type="Proteomes" id="UP000033121">
    <property type="component" value="Unassembled WGS sequence"/>
</dbReference>
<dbReference type="Pfam" id="PF00722">
    <property type="entry name" value="Glyco_hydro_16"/>
    <property type="match status" value="1"/>
</dbReference>
<evidence type="ECO:0000256" key="2">
    <source>
        <dbReference type="SAM" id="SignalP"/>
    </source>
</evidence>
<dbReference type="Gene3D" id="2.60.120.200">
    <property type="match status" value="1"/>
</dbReference>
<dbReference type="PROSITE" id="PS51762">
    <property type="entry name" value="GH16_2"/>
    <property type="match status" value="1"/>
</dbReference>
<evidence type="ECO:0000313" key="5">
    <source>
        <dbReference type="Proteomes" id="UP000033121"/>
    </source>
</evidence>
<evidence type="ECO:0000256" key="1">
    <source>
        <dbReference type="ARBA" id="ARBA00006865"/>
    </source>
</evidence>
<dbReference type="STRING" id="1220578.FPE01S_01_09120"/>
<reference evidence="4 5" key="1">
    <citation type="submission" date="2015-04" db="EMBL/GenBank/DDBJ databases">
        <title>Whole genome shotgun sequence of Flavihumibacter petaseus NBRC 106054.</title>
        <authorList>
            <person name="Miyazawa S."/>
            <person name="Hosoyama A."/>
            <person name="Hashimoto M."/>
            <person name="Noguchi M."/>
            <person name="Tsuchikane K."/>
            <person name="Ohji S."/>
            <person name="Yamazoe A."/>
            <person name="Ichikawa N."/>
            <person name="Kimura A."/>
            <person name="Fujita N."/>
        </authorList>
    </citation>
    <scope>NUCLEOTIDE SEQUENCE [LARGE SCALE GENOMIC DNA]</scope>
    <source>
        <strain evidence="4 5">NBRC 106054</strain>
    </source>
</reference>
<evidence type="ECO:0000259" key="3">
    <source>
        <dbReference type="PROSITE" id="PS51762"/>
    </source>
</evidence>
<dbReference type="CDD" id="cd08023">
    <property type="entry name" value="GH16_laminarinase_like"/>
    <property type="match status" value="1"/>
</dbReference>